<evidence type="ECO:0000313" key="3">
    <source>
        <dbReference type="EMBL" id="KAL3677032.1"/>
    </source>
</evidence>
<dbReference type="Pfam" id="PF10551">
    <property type="entry name" value="MULE"/>
    <property type="match status" value="1"/>
</dbReference>
<protein>
    <recommendedName>
        <fullName evidence="2">MULE transposase domain-containing protein</fullName>
    </recommendedName>
</protein>
<dbReference type="PANTHER" id="PTHR33977">
    <property type="entry name" value="ZINC ION BINDING PROTEIN"/>
    <property type="match status" value="1"/>
</dbReference>
<dbReference type="Proteomes" id="UP001633002">
    <property type="component" value="Unassembled WGS sequence"/>
</dbReference>
<dbReference type="InterPro" id="IPR018289">
    <property type="entry name" value="MULE_transposase_dom"/>
</dbReference>
<dbReference type="PANTHER" id="PTHR33977:SF1">
    <property type="entry name" value="ZINC ION BINDING PROTEIN"/>
    <property type="match status" value="1"/>
</dbReference>
<keyword evidence="4" id="KW-1185">Reference proteome</keyword>
<evidence type="ECO:0000256" key="1">
    <source>
        <dbReference type="SAM" id="MobiDB-lite"/>
    </source>
</evidence>
<feature type="region of interest" description="Disordered" evidence="1">
    <location>
        <begin position="572"/>
        <end position="617"/>
    </location>
</feature>
<reference evidence="3 4" key="1">
    <citation type="submission" date="2024-09" db="EMBL/GenBank/DDBJ databases">
        <title>Chromosome-scale assembly of Riccia sorocarpa.</title>
        <authorList>
            <person name="Paukszto L."/>
        </authorList>
    </citation>
    <scope>NUCLEOTIDE SEQUENCE [LARGE SCALE GENOMIC DNA]</scope>
    <source>
        <strain evidence="3">LP-2024</strain>
        <tissue evidence="3">Aerial parts of the thallus</tissue>
    </source>
</reference>
<dbReference type="AlphaFoldDB" id="A0ABD3GFT6"/>
<evidence type="ECO:0000313" key="4">
    <source>
        <dbReference type="Proteomes" id="UP001633002"/>
    </source>
</evidence>
<evidence type="ECO:0000259" key="2">
    <source>
        <dbReference type="Pfam" id="PF10551"/>
    </source>
</evidence>
<dbReference type="EMBL" id="JBJQOH010000008">
    <property type="protein sequence ID" value="KAL3677032.1"/>
    <property type="molecule type" value="Genomic_DNA"/>
</dbReference>
<comment type="caution">
    <text evidence="3">The sequence shown here is derived from an EMBL/GenBank/DDBJ whole genome shotgun (WGS) entry which is preliminary data.</text>
</comment>
<gene>
    <name evidence="3" type="ORF">R1sor_026980</name>
</gene>
<accession>A0ABD3GFT6</accession>
<feature type="domain" description="MULE transposase" evidence="2">
    <location>
        <begin position="202"/>
        <end position="301"/>
    </location>
</feature>
<organism evidence="3 4">
    <name type="scientific">Riccia sorocarpa</name>
    <dbReference type="NCBI Taxonomy" id="122646"/>
    <lineage>
        <taxon>Eukaryota</taxon>
        <taxon>Viridiplantae</taxon>
        <taxon>Streptophyta</taxon>
        <taxon>Embryophyta</taxon>
        <taxon>Marchantiophyta</taxon>
        <taxon>Marchantiopsida</taxon>
        <taxon>Marchantiidae</taxon>
        <taxon>Marchantiales</taxon>
        <taxon>Ricciaceae</taxon>
        <taxon>Riccia</taxon>
    </lineage>
</organism>
<name>A0ABD3GFT6_9MARC</name>
<feature type="compositionally biased region" description="Basic residues" evidence="1">
    <location>
        <begin position="582"/>
        <end position="606"/>
    </location>
</feature>
<sequence length="617" mass="70609">MHIKTYWCCYGPLDEREATVHNWTELQLAAKEARKKGRGRGSRPTALTVEHIDKDGQTCHGLLCKDAKITNHQIAPKLSEKCVQFVERLLRSRVPPSEIMLEHQQRVAEIVRNADSFKSIGWTRDMHLTAQDIRNIQNRSRRDGQLYHTNDAQAVRQWSERFPDHVLHYEEQNKTEAKLFCLVFCTPWMLRNLAIYGHEGAVCLDATHGTNLYEFQLFTWLVYDKHQNGIPVVWALMERHRTEELVVVQQKIKKAVETRHEDIVGENFIPSCFITNDCAEEKASIRLVYPGCPVDLCIWHVRCSFNKNLTTKVRHPVHRVLMNKDLGKIMYTNDAELKRQGRIRNRVVEDQVTTVCVKAKSIPDCYMQTVEEGGFKVKALLMDGITETEIVKSLGRKYGSEAGGSINLERDGGFSLNLHGSDDQLPEDPTFHFPFSMQTANESTEEAPTMVEDILKEIQTFSDNVEGDSFYLSHLLIRCKDAIQDVSNMRARILEGTWSTMDVTRAIPHPIEVEATDNSTELNRRKGWYEHMMEDYGKNEVEQDIAIPLERATKEQHVTMNQTFDAEALQHLLGGNGTDPKGKKRKTKVHTRGGHTSRGKTRKVSRPHTVGAITTLQ</sequence>
<proteinExistence type="predicted"/>